<dbReference type="InterPro" id="IPR001584">
    <property type="entry name" value="Integrase_cat-core"/>
</dbReference>
<gene>
    <name evidence="3" type="ORF">O181_022408</name>
</gene>
<dbReference type="Proteomes" id="UP000765509">
    <property type="component" value="Unassembled WGS sequence"/>
</dbReference>
<protein>
    <recommendedName>
        <fullName evidence="2">Integrase catalytic domain-containing protein</fullName>
    </recommendedName>
</protein>
<organism evidence="3 4">
    <name type="scientific">Austropuccinia psidii MF-1</name>
    <dbReference type="NCBI Taxonomy" id="1389203"/>
    <lineage>
        <taxon>Eukaryota</taxon>
        <taxon>Fungi</taxon>
        <taxon>Dikarya</taxon>
        <taxon>Basidiomycota</taxon>
        <taxon>Pucciniomycotina</taxon>
        <taxon>Pucciniomycetes</taxon>
        <taxon>Pucciniales</taxon>
        <taxon>Sphaerophragmiaceae</taxon>
        <taxon>Austropuccinia</taxon>
    </lineage>
</organism>
<dbReference type="PANTHER" id="PTHR35046">
    <property type="entry name" value="ZINC KNUCKLE (CCHC-TYPE) FAMILY PROTEIN"/>
    <property type="match status" value="1"/>
</dbReference>
<dbReference type="EMBL" id="AVOT02006892">
    <property type="protein sequence ID" value="MBW0482693.1"/>
    <property type="molecule type" value="Genomic_DNA"/>
</dbReference>
<feature type="domain" description="Integrase catalytic" evidence="2">
    <location>
        <begin position="3"/>
        <end position="105"/>
    </location>
</feature>
<name>A0A9Q3GWB3_9BASI</name>
<sequence>MTKIQEPSILWEIVHMDWVTGLTPGGDRRYNACLMIVEIFSKTTIFLPCNKDDQAMYTVPLIWNRVISWMGVLRNIISDRDPKFTSELWTNCHQLFGKKLSFSTA</sequence>
<evidence type="ECO:0000259" key="2">
    <source>
        <dbReference type="PROSITE" id="PS50994"/>
    </source>
</evidence>
<dbReference type="GO" id="GO:0005634">
    <property type="term" value="C:nucleus"/>
    <property type="evidence" value="ECO:0007669"/>
    <property type="project" value="UniProtKB-ARBA"/>
</dbReference>
<evidence type="ECO:0000313" key="3">
    <source>
        <dbReference type="EMBL" id="MBW0482693.1"/>
    </source>
</evidence>
<dbReference type="AlphaFoldDB" id="A0A9Q3GWB3"/>
<comment type="caution">
    <text evidence="3">The sequence shown here is derived from an EMBL/GenBank/DDBJ whole genome shotgun (WGS) entry which is preliminary data.</text>
</comment>
<dbReference type="GO" id="GO:0003723">
    <property type="term" value="F:RNA binding"/>
    <property type="evidence" value="ECO:0007669"/>
    <property type="project" value="UniProtKB-KW"/>
</dbReference>
<dbReference type="PANTHER" id="PTHR35046:SF26">
    <property type="entry name" value="RNA-DIRECTED DNA POLYMERASE"/>
    <property type="match status" value="1"/>
</dbReference>
<evidence type="ECO:0000313" key="4">
    <source>
        <dbReference type="Proteomes" id="UP000765509"/>
    </source>
</evidence>
<reference evidence="3" key="1">
    <citation type="submission" date="2021-03" db="EMBL/GenBank/DDBJ databases">
        <title>Draft genome sequence of rust myrtle Austropuccinia psidii MF-1, a brazilian biotype.</title>
        <authorList>
            <person name="Quecine M.C."/>
            <person name="Pachon D.M.R."/>
            <person name="Bonatelli M.L."/>
            <person name="Correr F.H."/>
            <person name="Franceschini L.M."/>
            <person name="Leite T.F."/>
            <person name="Margarido G.R.A."/>
            <person name="Almeida C.A."/>
            <person name="Ferrarezi J.A."/>
            <person name="Labate C.A."/>
        </authorList>
    </citation>
    <scope>NUCLEOTIDE SEQUENCE</scope>
    <source>
        <strain evidence="3">MF-1</strain>
    </source>
</reference>
<keyword evidence="4" id="KW-1185">Reference proteome</keyword>
<dbReference type="InterPro" id="IPR012337">
    <property type="entry name" value="RNaseH-like_sf"/>
</dbReference>
<dbReference type="GO" id="GO:0015074">
    <property type="term" value="P:DNA integration"/>
    <property type="evidence" value="ECO:0007669"/>
    <property type="project" value="InterPro"/>
</dbReference>
<dbReference type="InterPro" id="IPR036397">
    <property type="entry name" value="RNaseH_sf"/>
</dbReference>
<accession>A0A9Q3GWB3</accession>
<dbReference type="SUPFAM" id="SSF53098">
    <property type="entry name" value="Ribonuclease H-like"/>
    <property type="match status" value="1"/>
</dbReference>
<evidence type="ECO:0000256" key="1">
    <source>
        <dbReference type="ARBA" id="ARBA00022884"/>
    </source>
</evidence>
<dbReference type="PROSITE" id="PS50994">
    <property type="entry name" value="INTEGRASE"/>
    <property type="match status" value="1"/>
</dbReference>
<dbReference type="Gene3D" id="3.30.420.10">
    <property type="entry name" value="Ribonuclease H-like superfamily/Ribonuclease H"/>
    <property type="match status" value="1"/>
</dbReference>
<proteinExistence type="predicted"/>
<keyword evidence="1" id="KW-0694">RNA-binding</keyword>